<dbReference type="Pfam" id="PF13839">
    <property type="entry name" value="PC-Esterase"/>
    <property type="match status" value="2"/>
</dbReference>
<dbReference type="Proteomes" id="UP001642360">
    <property type="component" value="Unassembled WGS sequence"/>
</dbReference>
<dbReference type="InterPro" id="IPR026057">
    <property type="entry name" value="TBL_C"/>
</dbReference>
<feature type="domain" description="Trichome birefringence-like C-terminal" evidence="2">
    <location>
        <begin position="148"/>
        <end position="391"/>
    </location>
</feature>
<comment type="caution">
    <text evidence="3">The sequence shown here is derived from an EMBL/GenBank/DDBJ whole genome shotgun (WGS) entry which is preliminary data.</text>
</comment>
<sequence length="397" mass="46794">MSRGEDWGMATDQNCYNETEPISEEGYWGSMTDVRMMQIAEAAIQELRTRGLKVQILNITQLSDYRKEAHPSIYRRQWVPLTEEQLSDPRRYADCVHWCLPGVPDVVRSVLMGVYLALAWMNPYDGWVGLTFSEDRRNEAVNPFILNSSKHQLQISPYQEYNTTIDFYWAPFLVESNYDRAAGPVHGISEQIVRVQAIEKHARHWTDADILVFDSYAWWRRPKYKILWGSFEKPDDGIYKEVDALRSYEMSLKTWSDWLDIHVDRNKTRLFFMSMSPTHEWGEEWGMAKGETCYNETNPISKEGYWGRGSDIRMMQKVGAAIEELKIRGLKVQFLNITQLSEYRKESHPSIYRKQWKPLTEEQLSDPRRYADCKHWCLPGVPDVWNEILYAYIFGYE</sequence>
<feature type="domain" description="Trichome birefringence-like C-terminal" evidence="2">
    <location>
        <begin position="4"/>
        <end position="112"/>
    </location>
</feature>
<organism evidence="3 4">
    <name type="scientific">Ilex paraguariensis</name>
    <name type="common">yerba mate</name>
    <dbReference type="NCBI Taxonomy" id="185542"/>
    <lineage>
        <taxon>Eukaryota</taxon>
        <taxon>Viridiplantae</taxon>
        <taxon>Streptophyta</taxon>
        <taxon>Embryophyta</taxon>
        <taxon>Tracheophyta</taxon>
        <taxon>Spermatophyta</taxon>
        <taxon>Magnoliopsida</taxon>
        <taxon>eudicotyledons</taxon>
        <taxon>Gunneridae</taxon>
        <taxon>Pentapetalae</taxon>
        <taxon>asterids</taxon>
        <taxon>campanulids</taxon>
        <taxon>Aquifoliales</taxon>
        <taxon>Aquifoliaceae</taxon>
        <taxon>Ilex</taxon>
    </lineage>
</organism>
<protein>
    <recommendedName>
        <fullName evidence="2">Trichome birefringence-like C-terminal domain-containing protein</fullName>
    </recommendedName>
</protein>
<accession>A0ABC8RZL7</accession>
<dbReference type="PANTHER" id="PTHR32285">
    <property type="entry name" value="PROTEIN TRICHOME BIREFRINGENCE-LIKE 9-RELATED"/>
    <property type="match status" value="1"/>
</dbReference>
<keyword evidence="4" id="KW-1185">Reference proteome</keyword>
<evidence type="ECO:0000313" key="3">
    <source>
        <dbReference type="EMBL" id="CAK9150438.1"/>
    </source>
</evidence>
<proteinExistence type="inferred from homology"/>
<dbReference type="InterPro" id="IPR029962">
    <property type="entry name" value="TBL"/>
</dbReference>
<reference evidence="3 4" key="1">
    <citation type="submission" date="2024-02" db="EMBL/GenBank/DDBJ databases">
        <authorList>
            <person name="Vignale AGUSTIN F."/>
            <person name="Sosa J E."/>
            <person name="Modenutti C."/>
        </authorList>
    </citation>
    <scope>NUCLEOTIDE SEQUENCE [LARGE SCALE GENOMIC DNA]</scope>
</reference>
<comment type="similarity">
    <text evidence="1">Belongs to the PC-esterase family. TBL subfamily.</text>
</comment>
<dbReference type="PANTHER" id="PTHR32285:SF11">
    <property type="entry name" value="PROTEIN TRICHOME BIREFRINGENCE-LIKE 34"/>
    <property type="match status" value="1"/>
</dbReference>
<name>A0ABC8RZL7_9AQUA</name>
<evidence type="ECO:0000259" key="2">
    <source>
        <dbReference type="Pfam" id="PF13839"/>
    </source>
</evidence>
<evidence type="ECO:0000256" key="1">
    <source>
        <dbReference type="ARBA" id="ARBA00007727"/>
    </source>
</evidence>
<gene>
    <name evidence="3" type="ORF">ILEXP_LOCUS18590</name>
</gene>
<evidence type="ECO:0000313" key="4">
    <source>
        <dbReference type="Proteomes" id="UP001642360"/>
    </source>
</evidence>
<dbReference type="AlphaFoldDB" id="A0ABC8RZL7"/>
<dbReference type="EMBL" id="CAUOFW020002036">
    <property type="protein sequence ID" value="CAK9150438.1"/>
    <property type="molecule type" value="Genomic_DNA"/>
</dbReference>